<name>A0A6S6S6V4_9BACT</name>
<sequence>MLRSDILREMSNIILRHERWLKRMDHLTSGLPVDQQLVNIEKTLYFYASWLNNKNCKLRTSYHTNPLVEQIEHHYNELNKFYTEIDNLYFILPKNRNFLHIITTFNKQKLTAVEAMKARQYFQNILESSNTIFTLFHQLKEQSKYISYYDELIKP</sequence>
<dbReference type="AlphaFoldDB" id="A0A6S6S6V4"/>
<organism evidence="1">
    <name type="scientific">uncultured Sulfurovum sp</name>
    <dbReference type="NCBI Taxonomy" id="269237"/>
    <lineage>
        <taxon>Bacteria</taxon>
        <taxon>Pseudomonadati</taxon>
        <taxon>Campylobacterota</taxon>
        <taxon>Epsilonproteobacteria</taxon>
        <taxon>Campylobacterales</taxon>
        <taxon>Sulfurovaceae</taxon>
        <taxon>Sulfurovum</taxon>
        <taxon>environmental samples</taxon>
    </lineage>
</organism>
<accession>A0A6S6S6V4</accession>
<dbReference type="EMBL" id="CACVAS010000030">
    <property type="protein sequence ID" value="CAA6804091.1"/>
    <property type="molecule type" value="Genomic_DNA"/>
</dbReference>
<proteinExistence type="predicted"/>
<evidence type="ECO:0000313" key="1">
    <source>
        <dbReference type="EMBL" id="CAA6804091.1"/>
    </source>
</evidence>
<protein>
    <submittedName>
        <fullName evidence="1">Uncharacterized protein</fullName>
    </submittedName>
</protein>
<gene>
    <name evidence="1" type="ORF">HELGO_WM2871</name>
</gene>
<reference evidence="1" key="1">
    <citation type="submission" date="2020-01" db="EMBL/GenBank/DDBJ databases">
        <authorList>
            <person name="Meier V. D."/>
            <person name="Meier V D."/>
        </authorList>
    </citation>
    <scope>NUCLEOTIDE SEQUENCE</scope>
    <source>
        <strain evidence="1">HLG_WM_MAG_01</strain>
    </source>
</reference>